<protein>
    <submittedName>
        <fullName evidence="1">Uncharacterized protein</fullName>
    </submittedName>
</protein>
<evidence type="ECO:0000313" key="1">
    <source>
        <dbReference type="EMBL" id="GMN58625.1"/>
    </source>
</evidence>
<dbReference type="Proteomes" id="UP001187192">
    <property type="component" value="Unassembled WGS sequence"/>
</dbReference>
<sequence>MELGIRSVVAVVFVVTRRMGTPVGFSGGSAWIPCVGEMEPLLIRWFWFLGSAVVYGSSVVVPGSHAPARWSFFCCGSSSMCNCYL</sequence>
<keyword evidence="2" id="KW-1185">Reference proteome</keyword>
<gene>
    <name evidence="1" type="ORF">TIFTF001_027724</name>
</gene>
<reference evidence="1" key="1">
    <citation type="submission" date="2023-07" db="EMBL/GenBank/DDBJ databases">
        <title>draft genome sequence of fig (Ficus carica).</title>
        <authorList>
            <person name="Takahashi T."/>
            <person name="Nishimura K."/>
        </authorList>
    </citation>
    <scope>NUCLEOTIDE SEQUENCE</scope>
</reference>
<evidence type="ECO:0000313" key="2">
    <source>
        <dbReference type="Proteomes" id="UP001187192"/>
    </source>
</evidence>
<name>A0AA88J037_FICCA</name>
<accession>A0AA88J037</accession>
<dbReference type="EMBL" id="BTGU01000080">
    <property type="protein sequence ID" value="GMN58625.1"/>
    <property type="molecule type" value="Genomic_DNA"/>
</dbReference>
<organism evidence="1 2">
    <name type="scientific">Ficus carica</name>
    <name type="common">Common fig</name>
    <dbReference type="NCBI Taxonomy" id="3494"/>
    <lineage>
        <taxon>Eukaryota</taxon>
        <taxon>Viridiplantae</taxon>
        <taxon>Streptophyta</taxon>
        <taxon>Embryophyta</taxon>
        <taxon>Tracheophyta</taxon>
        <taxon>Spermatophyta</taxon>
        <taxon>Magnoliopsida</taxon>
        <taxon>eudicotyledons</taxon>
        <taxon>Gunneridae</taxon>
        <taxon>Pentapetalae</taxon>
        <taxon>rosids</taxon>
        <taxon>fabids</taxon>
        <taxon>Rosales</taxon>
        <taxon>Moraceae</taxon>
        <taxon>Ficeae</taxon>
        <taxon>Ficus</taxon>
    </lineage>
</organism>
<dbReference type="AlphaFoldDB" id="A0AA88J037"/>
<proteinExistence type="predicted"/>
<comment type="caution">
    <text evidence="1">The sequence shown here is derived from an EMBL/GenBank/DDBJ whole genome shotgun (WGS) entry which is preliminary data.</text>
</comment>